<dbReference type="EMBL" id="CADCTY010000967">
    <property type="protein sequence ID" value="CAA9350155.1"/>
    <property type="molecule type" value="Genomic_DNA"/>
</dbReference>
<feature type="region of interest" description="Disordered" evidence="1">
    <location>
        <begin position="51"/>
        <end position="85"/>
    </location>
</feature>
<accession>A0A6J4MAH1</accession>
<evidence type="ECO:0000256" key="1">
    <source>
        <dbReference type="SAM" id="MobiDB-lite"/>
    </source>
</evidence>
<name>A0A6J4MAH1_9CYAN</name>
<organism evidence="2">
    <name type="scientific">uncultured Leptolyngbya sp</name>
    <dbReference type="NCBI Taxonomy" id="332963"/>
    <lineage>
        <taxon>Bacteria</taxon>
        <taxon>Bacillati</taxon>
        <taxon>Cyanobacteriota</taxon>
        <taxon>Cyanophyceae</taxon>
        <taxon>Leptolyngbyales</taxon>
        <taxon>Leptolyngbyaceae</taxon>
        <taxon>Leptolyngbya group</taxon>
        <taxon>Leptolyngbya</taxon>
        <taxon>environmental samples</taxon>
    </lineage>
</organism>
<dbReference type="AlphaFoldDB" id="A0A6J4MAH1"/>
<sequence>MGVTKKAKVTFTCEPDLKDGLENWAHSESRTLSNLIEMVIRQAYEIRQKSLNLSDPVVEKPTEAKTKYPPATKAKRGNQKKTNTS</sequence>
<feature type="compositionally biased region" description="Basic and acidic residues" evidence="1">
    <location>
        <begin position="57"/>
        <end position="66"/>
    </location>
</feature>
<reference evidence="2" key="1">
    <citation type="submission" date="2020-02" db="EMBL/GenBank/DDBJ databases">
        <authorList>
            <person name="Meier V. D."/>
        </authorList>
    </citation>
    <scope>NUCLEOTIDE SEQUENCE</scope>
    <source>
        <strain evidence="2">AVDCRST_MAG94</strain>
    </source>
</reference>
<proteinExistence type="predicted"/>
<protein>
    <submittedName>
        <fullName evidence="2">Uncharacterized protein</fullName>
    </submittedName>
</protein>
<gene>
    <name evidence="2" type="ORF">AVDCRST_MAG94-2757</name>
</gene>
<evidence type="ECO:0000313" key="2">
    <source>
        <dbReference type="EMBL" id="CAA9350155.1"/>
    </source>
</evidence>